<dbReference type="PANTHER" id="PTHR11439:SF515">
    <property type="entry name" value="GAG-POL POLYPROTEIN"/>
    <property type="match status" value="1"/>
</dbReference>
<dbReference type="AlphaFoldDB" id="A0A5N6MPP0"/>
<gene>
    <name evidence="4" type="ORF">E3N88_31519</name>
</gene>
<keyword evidence="5" id="KW-1185">Reference proteome</keyword>
<dbReference type="SUPFAM" id="SSF101447">
    <property type="entry name" value="Formin homology 2 domain (FH2 domain)"/>
    <property type="match status" value="1"/>
</dbReference>
<feature type="signal peptide" evidence="2">
    <location>
        <begin position="1"/>
        <end position="24"/>
    </location>
</feature>
<feature type="compositionally biased region" description="Pro residues" evidence="1">
    <location>
        <begin position="56"/>
        <end position="73"/>
    </location>
</feature>
<dbReference type="CDD" id="cd09272">
    <property type="entry name" value="RNase_HI_RT_Ty1"/>
    <property type="match status" value="1"/>
</dbReference>
<sequence>MAIAFRIMVSMILVAAVVTPPIKAVNPRKLDDTTVGSPNDQVKCGTCPCGTTCYTSPPPPPPPSPPPPPPPKKQTPTPGGNCPPPPYSGGGGKTPPNYIYIAGPPGDLYPIVQSVSAACRSFTAALLLVTSGLLVMLVFCAVSHEKSRAWENFYVNWGEEPSSIHEEAADPCSTRQNSGNSGSSGSSENPPTNHAAVNPPPEDENTSPQGGGGDRSNDNESSDEDRASASNNPRRGNRRIKVPAHLSDYVLDDRIKIGSRNEDLLLLQDGEPSTFDEAKTDKNWVQAMEAEIESINRNKTWNLVTLPKGCKAIGLKWVYKLKRNPDGTINKHKARLVAKGYVQKHGIDFEEVFAPVARLETIRLIIAIAASKGWELHHLDVKSAFLHGELSEEVFVEQPRGFECKGKEQLVYRLEKALYGLKQAPRAWNSKLDNILKQFGFKRCSQENAVYTKSTNGSSLVVAVYVDDLLVTGSEVAKILDFKRQMQTKFEMSDLGRLTYYLGLEINQNEKGVEIRQESYARKILKESGMKDSNPSKCPMEPGMKTGKDEQGEPVDATWFRRIVGCLRYLLHTRPDLAYSVGILSRYMHEPKQTHAQLMKHVLRYVKGTLGHGIVYKQDKEGKPKDLVGYSDSSHNTDPDDGRSTTGYVFYYGSGPISWCSQKQSTVALSSCEAEFMAATSAACQAIWLRGVLSEITGEEEQRICLLVDNKSAIQLMKNPVFHGRSKHISTRYHFIRECVEKKQVAVEHVSGDEQKADILTKPLARTKFKEMKELMGVEDLRDSNLRIKGVNVEGY</sequence>
<dbReference type="InterPro" id="IPR036397">
    <property type="entry name" value="RNaseH_sf"/>
</dbReference>
<name>A0A5N6MPP0_9ASTR</name>
<evidence type="ECO:0000256" key="2">
    <source>
        <dbReference type="SAM" id="SignalP"/>
    </source>
</evidence>
<feature type="domain" description="Reverse transcriptase Ty1/copia-type" evidence="3">
    <location>
        <begin position="298"/>
        <end position="541"/>
    </location>
</feature>
<evidence type="ECO:0000313" key="5">
    <source>
        <dbReference type="Proteomes" id="UP000326396"/>
    </source>
</evidence>
<reference evidence="4 5" key="1">
    <citation type="submission" date="2019-05" db="EMBL/GenBank/DDBJ databases">
        <title>Mikania micrantha, genome provides insights into the molecular mechanism of rapid growth.</title>
        <authorList>
            <person name="Liu B."/>
        </authorList>
    </citation>
    <scope>NUCLEOTIDE SEQUENCE [LARGE SCALE GENOMIC DNA]</scope>
    <source>
        <strain evidence="4">NLD-2019</strain>
        <tissue evidence="4">Leaf</tissue>
    </source>
</reference>
<organism evidence="4 5">
    <name type="scientific">Mikania micrantha</name>
    <name type="common">bitter vine</name>
    <dbReference type="NCBI Taxonomy" id="192012"/>
    <lineage>
        <taxon>Eukaryota</taxon>
        <taxon>Viridiplantae</taxon>
        <taxon>Streptophyta</taxon>
        <taxon>Embryophyta</taxon>
        <taxon>Tracheophyta</taxon>
        <taxon>Spermatophyta</taxon>
        <taxon>Magnoliopsida</taxon>
        <taxon>eudicotyledons</taxon>
        <taxon>Gunneridae</taxon>
        <taxon>Pentapetalae</taxon>
        <taxon>asterids</taxon>
        <taxon>campanulids</taxon>
        <taxon>Asterales</taxon>
        <taxon>Asteraceae</taxon>
        <taxon>Asteroideae</taxon>
        <taxon>Heliantheae alliance</taxon>
        <taxon>Eupatorieae</taxon>
        <taxon>Mikania</taxon>
    </lineage>
</organism>
<dbReference type="InterPro" id="IPR013103">
    <property type="entry name" value="RVT_2"/>
</dbReference>
<protein>
    <recommendedName>
        <fullName evidence="3">Reverse transcriptase Ty1/copia-type domain-containing protein</fullName>
    </recommendedName>
</protein>
<dbReference type="Proteomes" id="UP000326396">
    <property type="component" value="Linkage Group LG5"/>
</dbReference>
<feature type="region of interest" description="Disordered" evidence="1">
    <location>
        <begin position="530"/>
        <end position="552"/>
    </location>
</feature>
<dbReference type="OrthoDB" id="543212at2759"/>
<comment type="caution">
    <text evidence="4">The sequence shown here is derived from an EMBL/GenBank/DDBJ whole genome shotgun (WGS) entry which is preliminary data.</text>
</comment>
<dbReference type="GO" id="GO:0003676">
    <property type="term" value="F:nucleic acid binding"/>
    <property type="evidence" value="ECO:0007669"/>
    <property type="project" value="InterPro"/>
</dbReference>
<feature type="chain" id="PRO_5024438852" description="Reverse transcriptase Ty1/copia-type domain-containing protein" evidence="2">
    <location>
        <begin position="25"/>
        <end position="796"/>
    </location>
</feature>
<feature type="region of interest" description="Disordered" evidence="1">
    <location>
        <begin position="56"/>
        <end position="88"/>
    </location>
</feature>
<dbReference type="Pfam" id="PF07727">
    <property type="entry name" value="RVT_2"/>
    <property type="match status" value="1"/>
</dbReference>
<proteinExistence type="predicted"/>
<accession>A0A5N6MPP0</accession>
<dbReference type="Gene3D" id="3.30.420.10">
    <property type="entry name" value="Ribonuclease H-like superfamily/Ribonuclease H"/>
    <property type="match status" value="1"/>
</dbReference>
<dbReference type="InterPro" id="IPR043502">
    <property type="entry name" value="DNA/RNA_pol_sf"/>
</dbReference>
<dbReference type="SUPFAM" id="SSF56672">
    <property type="entry name" value="DNA/RNA polymerases"/>
    <property type="match status" value="1"/>
</dbReference>
<feature type="compositionally biased region" description="Low complexity" evidence="1">
    <location>
        <begin position="177"/>
        <end position="187"/>
    </location>
</feature>
<evidence type="ECO:0000259" key="3">
    <source>
        <dbReference type="Pfam" id="PF07727"/>
    </source>
</evidence>
<keyword evidence="2" id="KW-0732">Signal</keyword>
<evidence type="ECO:0000313" key="4">
    <source>
        <dbReference type="EMBL" id="KAD3642295.1"/>
    </source>
</evidence>
<evidence type="ECO:0000256" key="1">
    <source>
        <dbReference type="SAM" id="MobiDB-lite"/>
    </source>
</evidence>
<dbReference type="PANTHER" id="PTHR11439">
    <property type="entry name" value="GAG-POL-RELATED RETROTRANSPOSON"/>
    <property type="match status" value="1"/>
</dbReference>
<dbReference type="EMBL" id="SZYD01000015">
    <property type="protein sequence ID" value="KAD3642295.1"/>
    <property type="molecule type" value="Genomic_DNA"/>
</dbReference>
<feature type="region of interest" description="Disordered" evidence="1">
    <location>
        <begin position="166"/>
        <end position="241"/>
    </location>
</feature>